<feature type="transmembrane region" description="Helical" evidence="1">
    <location>
        <begin position="72"/>
        <end position="95"/>
    </location>
</feature>
<dbReference type="EMBL" id="JBHUIK010000001">
    <property type="protein sequence ID" value="MFD2212196.1"/>
    <property type="molecule type" value="Genomic_DNA"/>
</dbReference>
<keyword evidence="3" id="KW-1185">Reference proteome</keyword>
<keyword evidence="1" id="KW-0812">Transmembrane</keyword>
<evidence type="ECO:0000313" key="3">
    <source>
        <dbReference type="Proteomes" id="UP001597318"/>
    </source>
</evidence>
<accession>A0ABW5BTU8</accession>
<proteinExistence type="predicted"/>
<protein>
    <submittedName>
        <fullName evidence="2">Uncharacterized protein</fullName>
    </submittedName>
</protein>
<reference evidence="3" key="1">
    <citation type="journal article" date="2019" name="Int. J. Syst. Evol. Microbiol.">
        <title>The Global Catalogue of Microorganisms (GCM) 10K type strain sequencing project: providing services to taxonomists for standard genome sequencing and annotation.</title>
        <authorList>
            <consortium name="The Broad Institute Genomics Platform"/>
            <consortium name="The Broad Institute Genome Sequencing Center for Infectious Disease"/>
            <person name="Wu L."/>
            <person name="Ma J."/>
        </authorList>
    </citation>
    <scope>NUCLEOTIDE SEQUENCE [LARGE SCALE GENOMIC DNA]</scope>
    <source>
        <strain evidence="3">CGMCC 1.15474</strain>
    </source>
</reference>
<sequence>MKKRYSIWSALLGVICIITLFASYAIAPDQPRGIMIILLRGLFFTSILSGILSLILTYLSFQNKEEGFLKKLAPIIILSILLMFALSIIGIIVSIGDLF</sequence>
<evidence type="ECO:0000256" key="1">
    <source>
        <dbReference type="SAM" id="Phobius"/>
    </source>
</evidence>
<feature type="transmembrane region" description="Helical" evidence="1">
    <location>
        <begin position="7"/>
        <end position="27"/>
    </location>
</feature>
<evidence type="ECO:0000313" key="2">
    <source>
        <dbReference type="EMBL" id="MFD2212196.1"/>
    </source>
</evidence>
<dbReference type="Proteomes" id="UP001597318">
    <property type="component" value="Unassembled WGS sequence"/>
</dbReference>
<keyword evidence="1" id="KW-1133">Transmembrane helix</keyword>
<keyword evidence="1" id="KW-0472">Membrane</keyword>
<name>A0ABW5BTU8_9BACI</name>
<organism evidence="2 3">
    <name type="scientific">Metabacillus endolithicus</name>
    <dbReference type="NCBI Taxonomy" id="1535204"/>
    <lineage>
        <taxon>Bacteria</taxon>
        <taxon>Bacillati</taxon>
        <taxon>Bacillota</taxon>
        <taxon>Bacilli</taxon>
        <taxon>Bacillales</taxon>
        <taxon>Bacillaceae</taxon>
        <taxon>Metabacillus</taxon>
    </lineage>
</organism>
<comment type="caution">
    <text evidence="2">The sequence shown here is derived from an EMBL/GenBank/DDBJ whole genome shotgun (WGS) entry which is preliminary data.</text>
</comment>
<gene>
    <name evidence="2" type="ORF">ACFSKK_00560</name>
</gene>
<feature type="transmembrane region" description="Helical" evidence="1">
    <location>
        <begin position="33"/>
        <end position="60"/>
    </location>
</feature>
<dbReference type="RefSeq" id="WP_247342873.1">
    <property type="nucleotide sequence ID" value="NZ_CP095550.1"/>
</dbReference>